<dbReference type="AlphaFoldDB" id="A0A229RHB8"/>
<comment type="caution">
    <text evidence="2">The sequence shown here is derived from an EMBL/GenBank/DDBJ whole genome shotgun (WGS) entry which is preliminary data.</text>
</comment>
<dbReference type="Proteomes" id="UP000215563">
    <property type="component" value="Unassembled WGS sequence"/>
</dbReference>
<name>A0A229RHB8_AMYAL</name>
<sequence length="66" mass="7086">MFANWIQIAELALLPVGLAIGYAAGRICRHDERASFGGGVAITHPGLVSEYQDPTWDAGATWESAR</sequence>
<dbReference type="EMBL" id="NMQU01000094">
    <property type="protein sequence ID" value="OXM46046.1"/>
    <property type="molecule type" value="Genomic_DNA"/>
</dbReference>
<accession>A0A229RHB8</accession>
<keyword evidence="1" id="KW-0812">Transmembrane</keyword>
<keyword evidence="1" id="KW-0472">Membrane</keyword>
<gene>
    <name evidence="2" type="ORF">CFP75_28850</name>
</gene>
<evidence type="ECO:0000313" key="2">
    <source>
        <dbReference type="EMBL" id="OXM46046.1"/>
    </source>
</evidence>
<proteinExistence type="predicted"/>
<keyword evidence="1" id="KW-1133">Transmembrane helix</keyword>
<dbReference type="RefSeq" id="WP_020635662.1">
    <property type="nucleotide sequence ID" value="NZ_KB913032.1"/>
</dbReference>
<evidence type="ECO:0000256" key="1">
    <source>
        <dbReference type="SAM" id="Phobius"/>
    </source>
</evidence>
<keyword evidence="3" id="KW-1185">Reference proteome</keyword>
<organism evidence="2 3">
    <name type="scientific">Amycolatopsis alba DSM 44262</name>
    <dbReference type="NCBI Taxonomy" id="1125972"/>
    <lineage>
        <taxon>Bacteria</taxon>
        <taxon>Bacillati</taxon>
        <taxon>Actinomycetota</taxon>
        <taxon>Actinomycetes</taxon>
        <taxon>Pseudonocardiales</taxon>
        <taxon>Pseudonocardiaceae</taxon>
        <taxon>Amycolatopsis</taxon>
    </lineage>
</organism>
<evidence type="ECO:0000313" key="3">
    <source>
        <dbReference type="Proteomes" id="UP000215563"/>
    </source>
</evidence>
<protein>
    <submittedName>
        <fullName evidence="2">Uncharacterized protein</fullName>
    </submittedName>
</protein>
<reference evidence="2 3" key="1">
    <citation type="submission" date="2017-07" db="EMBL/GenBank/DDBJ databases">
        <title>Amycolatopsis alba DSM 44262 Genome sequencing and assembly.</title>
        <authorList>
            <person name="Kaur N."/>
            <person name="Mayilraj S."/>
        </authorList>
    </citation>
    <scope>NUCLEOTIDE SEQUENCE [LARGE SCALE GENOMIC DNA]</scope>
    <source>
        <strain evidence="2 3">DSM 44262</strain>
    </source>
</reference>
<dbReference type="OrthoDB" id="3698373at2"/>
<feature type="transmembrane region" description="Helical" evidence="1">
    <location>
        <begin position="6"/>
        <end position="25"/>
    </location>
</feature>